<dbReference type="STRING" id="1618665.UY55_C0005G0037"/>
<sequence length="143" mass="16372">MVQYATIIVFFAVSNFALYLMQKYAPDLIPVILRSWEGYVVTSSVATVLGFIVSRLTVPSRAIQPVGPNMIRIAGWSIITTFFTGIMLFTFERLGFITIFTLQPLAFLTLGETLFLLFFGIWFAYFLLFSWFALMRFSRKTGM</sequence>
<keyword evidence="1" id="KW-0472">Membrane</keyword>
<dbReference type="Proteomes" id="UP000034224">
    <property type="component" value="Unassembled WGS sequence"/>
</dbReference>
<evidence type="ECO:0000313" key="3">
    <source>
        <dbReference type="Proteomes" id="UP000034224"/>
    </source>
</evidence>
<gene>
    <name evidence="2" type="ORF">UY55_C0005G0037</name>
</gene>
<feature type="transmembrane region" description="Helical" evidence="1">
    <location>
        <begin position="114"/>
        <end position="134"/>
    </location>
</feature>
<accession>A0A0G1Z6Z4</accession>
<feature type="transmembrane region" description="Helical" evidence="1">
    <location>
        <begin position="70"/>
        <end position="91"/>
    </location>
</feature>
<keyword evidence="1" id="KW-0812">Transmembrane</keyword>
<feature type="transmembrane region" description="Helical" evidence="1">
    <location>
        <begin position="38"/>
        <end position="58"/>
    </location>
</feature>
<keyword evidence="1" id="KW-1133">Transmembrane helix</keyword>
<reference evidence="2 3" key="1">
    <citation type="journal article" date="2015" name="Nature">
        <title>rRNA introns, odd ribosomes, and small enigmatic genomes across a large radiation of phyla.</title>
        <authorList>
            <person name="Brown C.T."/>
            <person name="Hug L.A."/>
            <person name="Thomas B.C."/>
            <person name="Sharon I."/>
            <person name="Castelle C.J."/>
            <person name="Singh A."/>
            <person name="Wilkins M.J."/>
            <person name="Williams K.H."/>
            <person name="Banfield J.F."/>
        </authorList>
    </citation>
    <scope>NUCLEOTIDE SEQUENCE [LARGE SCALE GENOMIC DNA]</scope>
</reference>
<evidence type="ECO:0000313" key="2">
    <source>
        <dbReference type="EMBL" id="KKW14689.1"/>
    </source>
</evidence>
<evidence type="ECO:0000256" key="1">
    <source>
        <dbReference type="SAM" id="Phobius"/>
    </source>
</evidence>
<name>A0A0G1Z6Z4_9BACT</name>
<dbReference type="AlphaFoldDB" id="A0A0G1Z6Z4"/>
<proteinExistence type="predicted"/>
<feature type="transmembrane region" description="Helical" evidence="1">
    <location>
        <begin position="7"/>
        <end position="26"/>
    </location>
</feature>
<protein>
    <submittedName>
        <fullName evidence="2">Uncharacterized protein</fullName>
    </submittedName>
</protein>
<organism evidence="2 3">
    <name type="scientific">Candidatus Jorgensenbacteria bacterium GW2011_GWB1_50_10</name>
    <dbReference type="NCBI Taxonomy" id="1618665"/>
    <lineage>
        <taxon>Bacteria</taxon>
        <taxon>Candidatus Joergenseniibacteriota</taxon>
    </lineage>
</organism>
<dbReference type="EMBL" id="LCQK01000005">
    <property type="protein sequence ID" value="KKW14689.1"/>
    <property type="molecule type" value="Genomic_DNA"/>
</dbReference>
<comment type="caution">
    <text evidence="2">The sequence shown here is derived from an EMBL/GenBank/DDBJ whole genome shotgun (WGS) entry which is preliminary data.</text>
</comment>